<dbReference type="PANTHER" id="PTHR16189:SF2">
    <property type="entry name" value="AMINO ACID TRANSPORTER TRANSMEMBRANE DOMAIN-CONTAINING PROTEIN"/>
    <property type="match status" value="1"/>
</dbReference>
<dbReference type="GO" id="GO:0016020">
    <property type="term" value="C:membrane"/>
    <property type="evidence" value="ECO:0007669"/>
    <property type="project" value="UniProtKB-SubCell"/>
</dbReference>
<feature type="transmembrane region" description="Helical" evidence="5">
    <location>
        <begin position="478"/>
        <end position="498"/>
    </location>
</feature>
<comment type="caution">
    <text evidence="7">The sequence shown here is derived from an EMBL/GenBank/DDBJ whole genome shotgun (WGS) entry which is preliminary data.</text>
</comment>
<protein>
    <submittedName>
        <fullName evidence="7">Unnamed protein product</fullName>
    </submittedName>
</protein>
<evidence type="ECO:0000259" key="6">
    <source>
        <dbReference type="Pfam" id="PF01490"/>
    </source>
</evidence>
<feature type="transmembrane region" description="Helical" evidence="5">
    <location>
        <begin position="238"/>
        <end position="256"/>
    </location>
</feature>
<comment type="subcellular location">
    <subcellularLocation>
        <location evidence="1">Membrane</location>
    </subcellularLocation>
</comment>
<dbReference type="AlphaFoldDB" id="A0A9W6U7G5"/>
<organism evidence="7 8">
    <name type="scientific">Phytophthora lilii</name>
    <dbReference type="NCBI Taxonomy" id="2077276"/>
    <lineage>
        <taxon>Eukaryota</taxon>
        <taxon>Sar</taxon>
        <taxon>Stramenopiles</taxon>
        <taxon>Oomycota</taxon>
        <taxon>Peronosporomycetes</taxon>
        <taxon>Peronosporales</taxon>
        <taxon>Peronosporaceae</taxon>
        <taxon>Phytophthora</taxon>
    </lineage>
</organism>
<proteinExistence type="predicted"/>
<feature type="transmembrane region" description="Helical" evidence="5">
    <location>
        <begin position="518"/>
        <end position="539"/>
    </location>
</feature>
<feature type="transmembrane region" description="Helical" evidence="5">
    <location>
        <begin position="306"/>
        <end position="330"/>
    </location>
</feature>
<feature type="transmembrane region" description="Helical" evidence="5">
    <location>
        <begin position="199"/>
        <end position="218"/>
    </location>
</feature>
<feature type="transmembrane region" description="Helical" evidence="5">
    <location>
        <begin position="268"/>
        <end position="286"/>
    </location>
</feature>
<feature type="transmembrane region" description="Helical" evidence="5">
    <location>
        <begin position="452"/>
        <end position="472"/>
    </location>
</feature>
<feature type="transmembrane region" description="Helical" evidence="5">
    <location>
        <begin position="351"/>
        <end position="375"/>
    </location>
</feature>
<keyword evidence="3 5" id="KW-1133">Transmembrane helix</keyword>
<reference evidence="7" key="1">
    <citation type="submission" date="2023-04" db="EMBL/GenBank/DDBJ databases">
        <title>Phytophthora lilii NBRC 32176.</title>
        <authorList>
            <person name="Ichikawa N."/>
            <person name="Sato H."/>
            <person name="Tonouchi N."/>
        </authorList>
    </citation>
    <scope>NUCLEOTIDE SEQUENCE</scope>
    <source>
        <strain evidence="7">NBRC 32176</strain>
    </source>
</reference>
<sequence>MTLHSTPIGRKPLSAAFPPTSVSLPVLPRSTVAMDWSAVYENSGEEQGNWEDHGETRSSRNAHRLLHRQTSLPLAKQQAAGAQYSPYVAYAFTVNYILGVGSLGIPYAFYRAGLAMGNAMIVLVTLLSYMTVMWVCEAVARAREAFVLSFLLDETSALKSFSYSSTPSTRRSSAGLEYDDFPEVTQLCERFLGPLGSKMYQLSLLGLMYGGLVGYSQVFVNTFLTQLDHIGDWELTSVHAAVVFACIVLPLSCSDLTEQIYVQLTMSVVRFAALLIMIFSAAYAVYADPFDSGAVLQPSPESAPYLSDYSLVDLSGFGVMFSTGVFSQLFQHSVPGLLAPLGAKNQEKAATIFGSTLLTTMVFYIALGSVCSLYFGPKLATSVNLNWAEFTWGINESMTLVPLWAKLLSMIVVVFPALDTLSVFPLISVTLGDNMAAVVPKRWTRGGRRSSWKLICRFGAALPPLLISMFVSDLSVTLQISGLMGIYVAFFAPALLQLQARREIPSSNAYSGKFSGTVYVYGVLVFGMLALLVLLYQLVRQIASG</sequence>
<name>A0A9W6U7G5_9STRA</name>
<keyword evidence="2 5" id="KW-0812">Transmembrane</keyword>
<gene>
    <name evidence="7" type="ORF">Plil01_001110400</name>
</gene>
<keyword evidence="8" id="KW-1185">Reference proteome</keyword>
<evidence type="ECO:0000313" key="8">
    <source>
        <dbReference type="Proteomes" id="UP001165083"/>
    </source>
</evidence>
<feature type="transmembrane region" description="Helical" evidence="5">
    <location>
        <begin position="407"/>
        <end position="431"/>
    </location>
</feature>
<feature type="transmembrane region" description="Helical" evidence="5">
    <location>
        <begin position="87"/>
        <end position="109"/>
    </location>
</feature>
<evidence type="ECO:0000256" key="4">
    <source>
        <dbReference type="ARBA" id="ARBA00023136"/>
    </source>
</evidence>
<dbReference type="InterPro" id="IPR013057">
    <property type="entry name" value="AA_transpt_TM"/>
</dbReference>
<feature type="transmembrane region" description="Helical" evidence="5">
    <location>
        <begin position="115"/>
        <end position="136"/>
    </location>
</feature>
<dbReference type="OrthoDB" id="294541at2759"/>
<dbReference type="PANTHER" id="PTHR16189">
    <property type="entry name" value="TRANSMEMBRANE PROTEIN 104-RELATED"/>
    <property type="match status" value="1"/>
</dbReference>
<evidence type="ECO:0000256" key="1">
    <source>
        <dbReference type="ARBA" id="ARBA00004370"/>
    </source>
</evidence>
<evidence type="ECO:0000256" key="5">
    <source>
        <dbReference type="SAM" id="Phobius"/>
    </source>
</evidence>
<dbReference type="Pfam" id="PF01490">
    <property type="entry name" value="Aa_trans"/>
    <property type="match status" value="1"/>
</dbReference>
<keyword evidence="4 5" id="KW-0472">Membrane</keyword>
<dbReference type="EMBL" id="BSXW01000620">
    <property type="protein sequence ID" value="GMF26672.1"/>
    <property type="molecule type" value="Genomic_DNA"/>
</dbReference>
<accession>A0A9W6U7G5</accession>
<evidence type="ECO:0000256" key="3">
    <source>
        <dbReference type="ARBA" id="ARBA00022989"/>
    </source>
</evidence>
<evidence type="ECO:0000256" key="2">
    <source>
        <dbReference type="ARBA" id="ARBA00022692"/>
    </source>
</evidence>
<feature type="domain" description="Amino acid transporter transmembrane" evidence="6">
    <location>
        <begin position="186"/>
        <end position="539"/>
    </location>
</feature>
<evidence type="ECO:0000313" key="7">
    <source>
        <dbReference type="EMBL" id="GMF26672.1"/>
    </source>
</evidence>
<dbReference type="Proteomes" id="UP001165083">
    <property type="component" value="Unassembled WGS sequence"/>
</dbReference>